<evidence type="ECO:0000313" key="2">
    <source>
        <dbReference type="EMBL" id="MBK1854440.1"/>
    </source>
</evidence>
<keyword evidence="1" id="KW-0472">Membrane</keyword>
<feature type="transmembrane region" description="Helical" evidence="1">
    <location>
        <begin position="137"/>
        <end position="155"/>
    </location>
</feature>
<feature type="transmembrane region" description="Helical" evidence="1">
    <location>
        <begin position="98"/>
        <end position="122"/>
    </location>
</feature>
<feature type="transmembrane region" description="Helical" evidence="1">
    <location>
        <begin position="47"/>
        <end position="66"/>
    </location>
</feature>
<evidence type="ECO:0000256" key="1">
    <source>
        <dbReference type="SAM" id="Phobius"/>
    </source>
</evidence>
<dbReference type="AlphaFoldDB" id="A0AAE2SDB3"/>
<keyword evidence="1" id="KW-1133">Transmembrane helix</keyword>
<feature type="transmembrane region" description="Helical" evidence="1">
    <location>
        <begin position="167"/>
        <end position="188"/>
    </location>
</feature>
<dbReference type="RefSeq" id="WP_309489048.1">
    <property type="nucleotide sequence ID" value="NZ_JAENIG010000003.1"/>
</dbReference>
<keyword evidence="1" id="KW-0812">Transmembrane</keyword>
<dbReference type="Proteomes" id="UP000634206">
    <property type="component" value="Unassembled WGS sequence"/>
</dbReference>
<name>A0AAE2SDB3_9BACT</name>
<protein>
    <submittedName>
        <fullName evidence="2">Uncharacterized protein</fullName>
    </submittedName>
</protein>
<evidence type="ECO:0000313" key="3">
    <source>
        <dbReference type="Proteomes" id="UP000634206"/>
    </source>
</evidence>
<accession>A0AAE2SDB3</accession>
<organism evidence="2 3">
    <name type="scientific">Oceaniferula flava</name>
    <dbReference type="NCBI Taxonomy" id="2800421"/>
    <lineage>
        <taxon>Bacteria</taxon>
        <taxon>Pseudomonadati</taxon>
        <taxon>Verrucomicrobiota</taxon>
        <taxon>Verrucomicrobiia</taxon>
        <taxon>Verrucomicrobiales</taxon>
        <taxon>Verrucomicrobiaceae</taxon>
        <taxon>Oceaniferula</taxon>
    </lineage>
</organism>
<comment type="caution">
    <text evidence="2">The sequence shown here is derived from an EMBL/GenBank/DDBJ whole genome shotgun (WGS) entry which is preliminary data.</text>
</comment>
<dbReference type="EMBL" id="JAENIG010000003">
    <property type="protein sequence ID" value="MBK1854440.1"/>
    <property type="molecule type" value="Genomic_DNA"/>
</dbReference>
<proteinExistence type="predicted"/>
<reference evidence="2" key="1">
    <citation type="submission" date="2021-01" db="EMBL/GenBank/DDBJ databases">
        <title>Modified the classification status of verrucomicrobia.</title>
        <authorList>
            <person name="Feng X."/>
        </authorList>
    </citation>
    <scope>NUCLEOTIDE SEQUENCE</scope>
    <source>
        <strain evidence="2">5K15</strain>
    </source>
</reference>
<feature type="transmembrane region" description="Helical" evidence="1">
    <location>
        <begin position="227"/>
        <end position="249"/>
    </location>
</feature>
<gene>
    <name evidence="2" type="ORF">JIN83_05690</name>
</gene>
<feature type="transmembrane region" description="Helical" evidence="1">
    <location>
        <begin position="16"/>
        <end position="35"/>
    </location>
</feature>
<sequence length="255" mass="28241">MQLYRLTLATIFQRKVWIVALLSVLLLPVILPYLTPYESNPTLVQPARAQAAWVTLWVVAVAWVFFQASRFGDDTARSGMGSYFLSTGMSRVSQMLQIWAACMSYLIPLVGAALAVCFVGAMPSGSEERGMWIVTNFQYAALFLLVIAPLTMLAISVGSRFGSTIGYVIPLCLSVYGLFGVGYLAMMINVRENIFLDWLYVLSPHYHLADLTPRLVFKQGSMVGSEFLQLVAYFLGLKLVLSMISTVCFQTKPAT</sequence>
<keyword evidence="3" id="KW-1185">Reference proteome</keyword>